<evidence type="ECO:0000313" key="1">
    <source>
        <dbReference type="EMBL" id="KAF6392596.1"/>
    </source>
</evidence>
<accession>A0A7J8B299</accession>
<sequence>MNIRATSELLGLCAHRDIMVGTINAGPTTPPPRRKWMGLTWRECSSPGGRSAFTMGEVWPTKDREENTDLKAKQLTGQKHSLLPCSVRSRKCTPKMYGFASWQHLSQNTVILSQDVSTFSSNHTLMFFYGSQSLPDLELSVGPANTQRCHLKAEQRKSLQRLLFSCWE</sequence>
<gene>
    <name evidence="1" type="ORF">mPipKuh1_007785</name>
</gene>
<name>A0A7J8B299_PIPKU</name>
<comment type="caution">
    <text evidence="1">The sequence shown here is derived from an EMBL/GenBank/DDBJ whole genome shotgun (WGS) entry which is preliminary data.</text>
</comment>
<evidence type="ECO:0000313" key="2">
    <source>
        <dbReference type="Proteomes" id="UP000558488"/>
    </source>
</evidence>
<organism evidence="1 2">
    <name type="scientific">Pipistrellus kuhlii</name>
    <name type="common">Kuhl's pipistrelle</name>
    <dbReference type="NCBI Taxonomy" id="59472"/>
    <lineage>
        <taxon>Eukaryota</taxon>
        <taxon>Metazoa</taxon>
        <taxon>Chordata</taxon>
        <taxon>Craniata</taxon>
        <taxon>Vertebrata</taxon>
        <taxon>Euteleostomi</taxon>
        <taxon>Mammalia</taxon>
        <taxon>Eutheria</taxon>
        <taxon>Laurasiatheria</taxon>
        <taxon>Chiroptera</taxon>
        <taxon>Yangochiroptera</taxon>
        <taxon>Vespertilionidae</taxon>
        <taxon>Pipistrellus</taxon>
    </lineage>
</organism>
<reference evidence="1 2" key="1">
    <citation type="journal article" date="2020" name="Nature">
        <title>Six reference-quality genomes reveal evolution of bat adaptations.</title>
        <authorList>
            <person name="Jebb D."/>
            <person name="Huang Z."/>
            <person name="Pippel M."/>
            <person name="Hughes G.M."/>
            <person name="Lavrichenko K."/>
            <person name="Devanna P."/>
            <person name="Winkler S."/>
            <person name="Jermiin L.S."/>
            <person name="Skirmuntt E.C."/>
            <person name="Katzourakis A."/>
            <person name="Burkitt-Gray L."/>
            <person name="Ray D.A."/>
            <person name="Sullivan K.A.M."/>
            <person name="Roscito J.G."/>
            <person name="Kirilenko B.M."/>
            <person name="Davalos L.M."/>
            <person name="Corthals A.P."/>
            <person name="Power M.L."/>
            <person name="Jones G."/>
            <person name="Ransome R.D."/>
            <person name="Dechmann D.K.N."/>
            <person name="Locatelli A.G."/>
            <person name="Puechmaille S.J."/>
            <person name="Fedrigo O."/>
            <person name="Jarvis E.D."/>
            <person name="Hiller M."/>
            <person name="Vernes S.C."/>
            <person name="Myers E.W."/>
            <person name="Teeling E.C."/>
        </authorList>
    </citation>
    <scope>NUCLEOTIDE SEQUENCE [LARGE SCALE GENOMIC DNA]</scope>
    <source>
        <strain evidence="1">MPipKuh1</strain>
        <tissue evidence="1">Flight muscle</tissue>
    </source>
</reference>
<dbReference type="AlphaFoldDB" id="A0A7J8B299"/>
<proteinExistence type="predicted"/>
<keyword evidence="2" id="KW-1185">Reference proteome</keyword>
<dbReference type="Proteomes" id="UP000558488">
    <property type="component" value="Unassembled WGS sequence"/>
</dbReference>
<protein>
    <submittedName>
        <fullName evidence="1">Uncharacterized protein</fullName>
    </submittedName>
</protein>
<dbReference type="EMBL" id="JACAGB010000001">
    <property type="protein sequence ID" value="KAF6392596.1"/>
    <property type="molecule type" value="Genomic_DNA"/>
</dbReference>